<organism evidence="3 4">
    <name type="scientific">Fusarium flagelliforme</name>
    <dbReference type="NCBI Taxonomy" id="2675880"/>
    <lineage>
        <taxon>Eukaryota</taxon>
        <taxon>Fungi</taxon>
        <taxon>Dikarya</taxon>
        <taxon>Ascomycota</taxon>
        <taxon>Pezizomycotina</taxon>
        <taxon>Sordariomycetes</taxon>
        <taxon>Hypocreomycetidae</taxon>
        <taxon>Hypocreales</taxon>
        <taxon>Nectriaceae</taxon>
        <taxon>Fusarium</taxon>
        <taxon>Fusarium incarnatum-equiseti species complex</taxon>
    </lineage>
</organism>
<protein>
    <submittedName>
        <fullName evidence="3">Uncharacterized protein</fullName>
    </submittedName>
</protein>
<feature type="transmembrane region" description="Helical" evidence="2">
    <location>
        <begin position="111"/>
        <end position="135"/>
    </location>
</feature>
<dbReference type="Proteomes" id="UP000265631">
    <property type="component" value="Unassembled WGS sequence"/>
</dbReference>
<evidence type="ECO:0000256" key="1">
    <source>
        <dbReference type="SAM" id="MobiDB-lite"/>
    </source>
</evidence>
<evidence type="ECO:0000313" key="3">
    <source>
        <dbReference type="EMBL" id="RFN50628.1"/>
    </source>
</evidence>
<keyword evidence="2" id="KW-1133">Transmembrane helix</keyword>
<proteinExistence type="predicted"/>
<name>A0A395MRN1_9HYPO</name>
<dbReference type="AlphaFoldDB" id="A0A395MRN1"/>
<comment type="caution">
    <text evidence="3">The sequence shown here is derived from an EMBL/GenBank/DDBJ whole genome shotgun (WGS) entry which is preliminary data.</text>
</comment>
<gene>
    <name evidence="3" type="ORF">FIE12Z_5132</name>
</gene>
<feature type="region of interest" description="Disordered" evidence="1">
    <location>
        <begin position="1"/>
        <end position="102"/>
    </location>
</feature>
<evidence type="ECO:0000313" key="4">
    <source>
        <dbReference type="Proteomes" id="UP000265631"/>
    </source>
</evidence>
<dbReference type="PANTHER" id="PTHR16861:SF4">
    <property type="entry name" value="SH3 DOMAIN PROTEIN (AFU_ORTHOLOGUE AFUA_1G13610)"/>
    <property type="match status" value="1"/>
</dbReference>
<feature type="compositionally biased region" description="Basic and acidic residues" evidence="1">
    <location>
        <begin position="148"/>
        <end position="163"/>
    </location>
</feature>
<accession>A0A395MRN1</accession>
<keyword evidence="2" id="KW-0812">Transmembrane</keyword>
<sequence>MAGDPSTTRSSSETGGPSTGNNPSAPKDPSNGNNPSAPKDPSNGNNPSTAEAPNNSNNPSTAEAPNDSNNPSTAEAPNDSNNPSSTDVPSYSSATATGDSNSTDNGLDGGAVAGVAVGCLIAGLIIGAIIMWLVFRVKGSRYTRRRRRSEDRGRLMHSTRDDNSVALGSTRRPMKLENVILQPAPDKEIISGLSRLDDIIRQHVETVYHFEPVDVKVTTLAHSLSAIGYNERLSGLQVETVATWCIQTETRCEALRHVLSHVLFRSIDWNSPGDLTLLPKPALSFLNSIRPIGEYRNNFDVMSFAWTRWRTLSALFLHPSPQDRTPLEVSEDDIQGQVETVAKALDSVLRYFVAPDEESQHQQHDHLRVMIIETAKLGYTLFSHTSDWKFIYKDESGKRCPVLCVGLEKLCGSDGHRLGSSQRIVEPRVLA</sequence>
<dbReference type="STRING" id="2594813.A0A395MRN1"/>
<keyword evidence="4" id="KW-1185">Reference proteome</keyword>
<feature type="region of interest" description="Disordered" evidence="1">
    <location>
        <begin position="143"/>
        <end position="168"/>
    </location>
</feature>
<dbReference type="PANTHER" id="PTHR16861">
    <property type="entry name" value="GLYCOPROTEIN 38"/>
    <property type="match status" value="1"/>
</dbReference>
<dbReference type="EMBL" id="PXXK01000131">
    <property type="protein sequence ID" value="RFN50628.1"/>
    <property type="molecule type" value="Genomic_DNA"/>
</dbReference>
<keyword evidence="2" id="KW-0472">Membrane</keyword>
<reference evidence="3 4" key="1">
    <citation type="journal article" date="2018" name="PLoS Pathog.">
        <title>Evolution of structural diversity of trichothecenes, a family of toxins produced by plant pathogenic and entomopathogenic fungi.</title>
        <authorList>
            <person name="Proctor R.H."/>
            <person name="McCormick S.P."/>
            <person name="Kim H.S."/>
            <person name="Cardoza R.E."/>
            <person name="Stanley A.M."/>
            <person name="Lindo L."/>
            <person name="Kelly A."/>
            <person name="Brown D.W."/>
            <person name="Lee T."/>
            <person name="Vaughan M.M."/>
            <person name="Alexander N.J."/>
            <person name="Busman M."/>
            <person name="Gutierrez S."/>
        </authorList>
    </citation>
    <scope>NUCLEOTIDE SEQUENCE [LARGE SCALE GENOMIC DNA]</scope>
    <source>
        <strain evidence="3 4">NRRL 13405</strain>
    </source>
</reference>
<evidence type="ECO:0000256" key="2">
    <source>
        <dbReference type="SAM" id="Phobius"/>
    </source>
</evidence>